<keyword evidence="2" id="KW-1185">Reference proteome</keyword>
<evidence type="ECO:0000313" key="2">
    <source>
        <dbReference type="Proteomes" id="UP000199546"/>
    </source>
</evidence>
<dbReference type="AlphaFoldDB" id="A0A1I7CDX4"/>
<accession>A0A1I7CDX4</accession>
<evidence type="ECO:0000313" key="1">
    <source>
        <dbReference type="EMBL" id="SFT97620.1"/>
    </source>
</evidence>
<evidence type="ECO:0008006" key="3">
    <source>
        <dbReference type="Google" id="ProtNLM"/>
    </source>
</evidence>
<proteinExistence type="predicted"/>
<dbReference type="STRING" id="1296565.SAMN05660657_04373"/>
<protein>
    <recommendedName>
        <fullName evidence="3">Camelysin metallo-endopeptidase</fullName>
    </recommendedName>
</protein>
<reference evidence="2" key="1">
    <citation type="submission" date="2016-10" db="EMBL/GenBank/DDBJ databases">
        <authorList>
            <person name="Varghese N."/>
            <person name="Submissions S."/>
        </authorList>
    </citation>
    <scope>NUCLEOTIDE SEQUENCE [LARGE SCALE GENOMIC DNA]</scope>
    <source>
        <strain evidence="2">DSM 46136</strain>
    </source>
</reference>
<dbReference type="RefSeq" id="WP_139245971.1">
    <property type="nucleotide sequence ID" value="NZ_FPBA01000020.1"/>
</dbReference>
<dbReference type="Proteomes" id="UP000199546">
    <property type="component" value="Unassembled WGS sequence"/>
</dbReference>
<dbReference type="PROSITE" id="PS51257">
    <property type="entry name" value="PROKAR_LIPOPROTEIN"/>
    <property type="match status" value="1"/>
</dbReference>
<dbReference type="OrthoDB" id="3826640at2"/>
<name>A0A1I7CDX4_9ACTN</name>
<organism evidence="1 2">
    <name type="scientific">Geodermatophilus amargosae</name>
    <dbReference type="NCBI Taxonomy" id="1296565"/>
    <lineage>
        <taxon>Bacteria</taxon>
        <taxon>Bacillati</taxon>
        <taxon>Actinomycetota</taxon>
        <taxon>Actinomycetes</taxon>
        <taxon>Geodermatophilales</taxon>
        <taxon>Geodermatophilaceae</taxon>
        <taxon>Geodermatophilus</taxon>
    </lineage>
</organism>
<sequence length="203" mass="21053">MTTYRTVRRPSHRTGRLGLAASVLLGLIASACLIWQTSAAAYTHSTGNAVDSWETGSVHLTDDGGAAMFTVRGLRPGMTGTHCITVSSTGTVPSTAHLYGVAPAATNGLDGHLRLTVAEGSGGSFGSCTGFTRIGADLYDGSLADFPESFADGVGTWQPAGTSDPSAAETRSYRFTYLFAADAPDSTQNSSASVTFTWEAQSR</sequence>
<gene>
    <name evidence="1" type="ORF">SAMN05660657_04373</name>
</gene>
<dbReference type="EMBL" id="FPBA01000020">
    <property type="protein sequence ID" value="SFT97620.1"/>
    <property type="molecule type" value="Genomic_DNA"/>
</dbReference>